<dbReference type="AlphaFoldDB" id="A0A4S8MNV7"/>
<dbReference type="Proteomes" id="UP000297245">
    <property type="component" value="Unassembled WGS sequence"/>
</dbReference>
<evidence type="ECO:0000256" key="1">
    <source>
        <dbReference type="SAM" id="MobiDB-lite"/>
    </source>
</evidence>
<gene>
    <name evidence="3" type="ORF">K435DRAFT_961896</name>
</gene>
<dbReference type="OrthoDB" id="2965932at2759"/>
<protein>
    <submittedName>
        <fullName evidence="3">Uncharacterized protein</fullName>
    </submittedName>
</protein>
<reference evidence="3 4" key="1">
    <citation type="journal article" date="2019" name="Nat. Ecol. Evol.">
        <title>Megaphylogeny resolves global patterns of mushroom evolution.</title>
        <authorList>
            <person name="Varga T."/>
            <person name="Krizsan K."/>
            <person name="Foldi C."/>
            <person name="Dima B."/>
            <person name="Sanchez-Garcia M."/>
            <person name="Sanchez-Ramirez S."/>
            <person name="Szollosi G.J."/>
            <person name="Szarkandi J.G."/>
            <person name="Papp V."/>
            <person name="Albert L."/>
            <person name="Andreopoulos W."/>
            <person name="Angelini C."/>
            <person name="Antonin V."/>
            <person name="Barry K.W."/>
            <person name="Bougher N.L."/>
            <person name="Buchanan P."/>
            <person name="Buyck B."/>
            <person name="Bense V."/>
            <person name="Catcheside P."/>
            <person name="Chovatia M."/>
            <person name="Cooper J."/>
            <person name="Damon W."/>
            <person name="Desjardin D."/>
            <person name="Finy P."/>
            <person name="Geml J."/>
            <person name="Haridas S."/>
            <person name="Hughes K."/>
            <person name="Justo A."/>
            <person name="Karasinski D."/>
            <person name="Kautmanova I."/>
            <person name="Kiss B."/>
            <person name="Kocsube S."/>
            <person name="Kotiranta H."/>
            <person name="LaButti K.M."/>
            <person name="Lechner B.E."/>
            <person name="Liimatainen K."/>
            <person name="Lipzen A."/>
            <person name="Lukacs Z."/>
            <person name="Mihaltcheva S."/>
            <person name="Morgado L.N."/>
            <person name="Niskanen T."/>
            <person name="Noordeloos M.E."/>
            <person name="Ohm R.A."/>
            <person name="Ortiz-Santana B."/>
            <person name="Ovrebo C."/>
            <person name="Racz N."/>
            <person name="Riley R."/>
            <person name="Savchenko A."/>
            <person name="Shiryaev A."/>
            <person name="Soop K."/>
            <person name="Spirin V."/>
            <person name="Szebenyi C."/>
            <person name="Tomsovsky M."/>
            <person name="Tulloss R.E."/>
            <person name="Uehling J."/>
            <person name="Grigoriev I.V."/>
            <person name="Vagvolgyi C."/>
            <person name="Papp T."/>
            <person name="Martin F.M."/>
            <person name="Miettinen O."/>
            <person name="Hibbett D.S."/>
            <person name="Nagy L.G."/>
        </authorList>
    </citation>
    <scope>NUCLEOTIDE SEQUENCE [LARGE SCALE GENOMIC DNA]</scope>
    <source>
        <strain evidence="3 4">CBS 962.96</strain>
    </source>
</reference>
<evidence type="ECO:0000313" key="4">
    <source>
        <dbReference type="Proteomes" id="UP000297245"/>
    </source>
</evidence>
<evidence type="ECO:0000313" key="3">
    <source>
        <dbReference type="EMBL" id="THV04431.1"/>
    </source>
</evidence>
<organism evidence="3 4">
    <name type="scientific">Dendrothele bispora (strain CBS 962.96)</name>
    <dbReference type="NCBI Taxonomy" id="1314807"/>
    <lineage>
        <taxon>Eukaryota</taxon>
        <taxon>Fungi</taxon>
        <taxon>Dikarya</taxon>
        <taxon>Basidiomycota</taxon>
        <taxon>Agaricomycotina</taxon>
        <taxon>Agaricomycetes</taxon>
        <taxon>Agaricomycetidae</taxon>
        <taxon>Agaricales</taxon>
        <taxon>Agaricales incertae sedis</taxon>
        <taxon>Dendrothele</taxon>
    </lineage>
</organism>
<keyword evidence="4" id="KW-1185">Reference proteome</keyword>
<accession>A0A4S8MNV7</accession>
<sequence>MQDSQPEAKSSHLATHENGDQPAVPVSPEVIWPTPGQHADSTAEQVEDDSSRAANDHRSKENVPLLPVDHVQKSKETNSFTQLDEVSVELHHGCDPGPILPPRLLGRKPRLLSVSKMLGYMFSALLLAVGHDLYYKSLDKTSSDTTSSIGSFTYSAQAKERFITDIFTFLTRLLFGLSITTAFEQRLWYSLARKSVVLDGLDTLFGIAHDPLLFRKVIYAAKFKTTCILAVLAWTVSYGVIPVPGAISIEPLQSLSVANVIVSTVNLTEPPATGFVYKQDGLGMYSGPSLASTRLAGQTMTSGRIPEWSSPCGANCSYTLEFSAPSFVCQDPNTSEISSVVPSWQADSTSAPDRDTLLLRWMSELDRKLSNTTCLAVNSTYNVFIAYRNNERTININRIQMQGDLGTGGTINTFESENRELVQMAAMKDSLETHLLGSIFEDIQSGISTNQTLVAYSPLLLDEQDGPNGQPVFKPDSGKLVEEMMSNVSIGFMSLNVWNTTVDATVVSVQNVFFYDSGVLWAGYGASFGVTFVAVIVGLHAVWRNGGSGGTSFSLLVGTTRNPDLDDMVQQALTSDEGAKGLKKIALQYKGGPDGYLAFRRSWKQPVQATVSRRQTA</sequence>
<dbReference type="EMBL" id="ML179056">
    <property type="protein sequence ID" value="THV04431.1"/>
    <property type="molecule type" value="Genomic_DNA"/>
</dbReference>
<dbReference type="PANTHER" id="PTHR35041">
    <property type="entry name" value="MEDIATOR OF RNA POLYMERASE II TRANSCRIPTION SUBUNIT 1"/>
    <property type="match status" value="1"/>
</dbReference>
<feature type="region of interest" description="Disordered" evidence="1">
    <location>
        <begin position="1"/>
        <end position="66"/>
    </location>
</feature>
<keyword evidence="2" id="KW-0472">Membrane</keyword>
<feature type="compositionally biased region" description="Basic and acidic residues" evidence="1">
    <location>
        <begin position="49"/>
        <end position="61"/>
    </location>
</feature>
<keyword evidence="2" id="KW-1133">Transmembrane helix</keyword>
<keyword evidence="2" id="KW-0812">Transmembrane</keyword>
<evidence type="ECO:0000256" key="2">
    <source>
        <dbReference type="SAM" id="Phobius"/>
    </source>
</evidence>
<dbReference type="PANTHER" id="PTHR35041:SF6">
    <property type="entry name" value="FORMYLMETHIONINE DEFORMYLASE-LIKE PROTEIN-RELATED"/>
    <property type="match status" value="1"/>
</dbReference>
<feature type="transmembrane region" description="Helical" evidence="2">
    <location>
        <begin position="521"/>
        <end position="543"/>
    </location>
</feature>
<proteinExistence type="predicted"/>
<name>A0A4S8MNV7_DENBC</name>